<evidence type="ECO:0000259" key="2">
    <source>
        <dbReference type="PROSITE" id="PS51352"/>
    </source>
</evidence>
<feature type="domain" description="Thioredoxin" evidence="2">
    <location>
        <begin position="20"/>
        <end position="125"/>
    </location>
</feature>
<dbReference type="SUPFAM" id="SSF52833">
    <property type="entry name" value="Thioredoxin-like"/>
    <property type="match status" value="1"/>
</dbReference>
<accession>A0A6A4NK31</accession>
<dbReference type="PROSITE" id="PS51352">
    <property type="entry name" value="THIOREDOXIN_2"/>
    <property type="match status" value="1"/>
</dbReference>
<evidence type="ECO:0000256" key="1">
    <source>
        <dbReference type="SAM" id="Phobius"/>
    </source>
</evidence>
<dbReference type="GO" id="GO:0034976">
    <property type="term" value="P:response to endoplasmic reticulum stress"/>
    <property type="evidence" value="ECO:0007669"/>
    <property type="project" value="TreeGrafter"/>
</dbReference>
<keyword evidence="4" id="KW-1185">Reference proteome</keyword>
<dbReference type="PANTHER" id="PTHR45815">
    <property type="entry name" value="PROTEIN DISULFIDE-ISOMERASE A6"/>
    <property type="match status" value="1"/>
</dbReference>
<dbReference type="InterPro" id="IPR017937">
    <property type="entry name" value="Thioredoxin_CS"/>
</dbReference>
<dbReference type="InterPro" id="IPR013766">
    <property type="entry name" value="Thioredoxin_domain"/>
</dbReference>
<evidence type="ECO:0000313" key="3">
    <source>
        <dbReference type="EMBL" id="KAE9591165.1"/>
    </source>
</evidence>
<proteinExistence type="predicted"/>
<dbReference type="OrthoDB" id="10264505at2759"/>
<dbReference type="GO" id="GO:0015035">
    <property type="term" value="F:protein-disulfide reductase activity"/>
    <property type="evidence" value="ECO:0007669"/>
    <property type="project" value="TreeGrafter"/>
</dbReference>
<dbReference type="Gene3D" id="3.40.30.10">
    <property type="entry name" value="Glutaredoxin"/>
    <property type="match status" value="1"/>
</dbReference>
<dbReference type="EMBL" id="WOCE01000020">
    <property type="protein sequence ID" value="KAE9591165.1"/>
    <property type="molecule type" value="Genomic_DNA"/>
</dbReference>
<dbReference type="Pfam" id="PF00085">
    <property type="entry name" value="Thioredoxin"/>
    <property type="match status" value="1"/>
</dbReference>
<gene>
    <name evidence="3" type="ORF">Lalb_Chr20g0115361</name>
</gene>
<evidence type="ECO:0000313" key="4">
    <source>
        <dbReference type="Proteomes" id="UP000447434"/>
    </source>
</evidence>
<dbReference type="InterPro" id="IPR036249">
    <property type="entry name" value="Thioredoxin-like_sf"/>
</dbReference>
<dbReference type="Proteomes" id="UP000447434">
    <property type="component" value="Chromosome 20"/>
</dbReference>
<keyword evidence="1" id="KW-0472">Membrane</keyword>
<dbReference type="AlphaFoldDB" id="A0A6A4NK31"/>
<keyword evidence="1" id="KW-0812">Transmembrane</keyword>
<dbReference type="PROSITE" id="PS00194">
    <property type="entry name" value="THIOREDOXIN_1"/>
    <property type="match status" value="1"/>
</dbReference>
<protein>
    <recommendedName>
        <fullName evidence="2">Thioredoxin domain-containing protein</fullName>
    </recommendedName>
</protein>
<reference evidence="4" key="1">
    <citation type="journal article" date="2020" name="Nat. Commun.">
        <title>Genome sequence of the cluster root forming white lupin.</title>
        <authorList>
            <person name="Hufnagel B."/>
            <person name="Marques A."/>
            <person name="Soriano A."/>
            <person name="Marques L."/>
            <person name="Divol F."/>
            <person name="Doumas P."/>
            <person name="Sallet E."/>
            <person name="Mancinotti D."/>
            <person name="Carrere S."/>
            <person name="Marande W."/>
            <person name="Arribat S."/>
            <person name="Keller J."/>
            <person name="Huneau C."/>
            <person name="Blein T."/>
            <person name="Aime D."/>
            <person name="Laguerre M."/>
            <person name="Taylor J."/>
            <person name="Schubert V."/>
            <person name="Nelson M."/>
            <person name="Geu-Flores F."/>
            <person name="Crespi M."/>
            <person name="Gallardo-Guerrero K."/>
            <person name="Delaux P.-M."/>
            <person name="Salse J."/>
            <person name="Berges H."/>
            <person name="Guyot R."/>
            <person name="Gouzy J."/>
            <person name="Peret B."/>
        </authorList>
    </citation>
    <scope>NUCLEOTIDE SEQUENCE [LARGE SCALE GENOMIC DNA]</scope>
    <source>
        <strain evidence="4">cv. Amiga</strain>
    </source>
</reference>
<sequence length="125" mass="14107">MKVIMILTVYYNALSVQRYLTFSSSVMYISLFPTWILITRQLVLNSNGVVLVEFFAPWCGHCNALTPTWEKAAAILKGEATMAALDADAHQSLARVVYCTFLIPDIFINMPMKPKSALLYLYVFS</sequence>
<organism evidence="3 4">
    <name type="scientific">Lupinus albus</name>
    <name type="common">White lupine</name>
    <name type="synonym">Lupinus termis</name>
    <dbReference type="NCBI Taxonomy" id="3870"/>
    <lineage>
        <taxon>Eukaryota</taxon>
        <taxon>Viridiplantae</taxon>
        <taxon>Streptophyta</taxon>
        <taxon>Embryophyta</taxon>
        <taxon>Tracheophyta</taxon>
        <taxon>Spermatophyta</taxon>
        <taxon>Magnoliopsida</taxon>
        <taxon>eudicotyledons</taxon>
        <taxon>Gunneridae</taxon>
        <taxon>Pentapetalae</taxon>
        <taxon>rosids</taxon>
        <taxon>fabids</taxon>
        <taxon>Fabales</taxon>
        <taxon>Fabaceae</taxon>
        <taxon>Papilionoideae</taxon>
        <taxon>50 kb inversion clade</taxon>
        <taxon>genistoids sensu lato</taxon>
        <taxon>core genistoids</taxon>
        <taxon>Genisteae</taxon>
        <taxon>Lupinus</taxon>
    </lineage>
</organism>
<feature type="transmembrane region" description="Helical" evidence="1">
    <location>
        <begin position="20"/>
        <end position="38"/>
    </location>
</feature>
<dbReference type="PANTHER" id="PTHR45815:SF3">
    <property type="entry name" value="PROTEIN DISULFIDE-ISOMERASE A6"/>
    <property type="match status" value="1"/>
</dbReference>
<name>A0A6A4NK31_LUPAL</name>
<dbReference type="GO" id="GO:0005788">
    <property type="term" value="C:endoplasmic reticulum lumen"/>
    <property type="evidence" value="ECO:0007669"/>
    <property type="project" value="TreeGrafter"/>
</dbReference>
<comment type="caution">
    <text evidence="3">The sequence shown here is derived from an EMBL/GenBank/DDBJ whole genome shotgun (WGS) entry which is preliminary data.</text>
</comment>
<keyword evidence="1" id="KW-1133">Transmembrane helix</keyword>